<dbReference type="OrthoDB" id="7444642at2"/>
<gene>
    <name evidence="1" type="ORF">C8N32_101361</name>
</gene>
<reference evidence="1 2" key="1">
    <citation type="submission" date="2018-04" db="EMBL/GenBank/DDBJ databases">
        <title>Genomic Encyclopedia of Archaeal and Bacterial Type Strains, Phase II (KMG-II): from individual species to whole genera.</title>
        <authorList>
            <person name="Goeker M."/>
        </authorList>
    </citation>
    <scope>NUCLEOTIDE SEQUENCE [LARGE SCALE GENOMIC DNA]</scope>
    <source>
        <strain evidence="1 2">DSM 18064</strain>
    </source>
</reference>
<dbReference type="InterPro" id="IPR052159">
    <property type="entry name" value="Competence_DNA_uptake"/>
</dbReference>
<evidence type="ECO:0000313" key="1">
    <source>
        <dbReference type="EMBL" id="PTN04162.1"/>
    </source>
</evidence>
<dbReference type="PANTHER" id="PTHR30619:SF1">
    <property type="entry name" value="RECOMBINATION PROTEIN 2"/>
    <property type="match status" value="1"/>
</dbReference>
<keyword evidence="1" id="KW-0378">Hydrolase</keyword>
<name>A0A2T5BX18_9RHOB</name>
<sequence length="279" mass="30877">MLLNIFNVDHGACALVTTSNGRRVLIDCGHHAEERWLPGAALNSMGIYNIDRLFITNFDEDHCSGIGDLLSRVFVQALVTNNTITSQAVREMKSANGMGNGIRRLIESMERTFTGGPVSAVDDANFGDASFSVFRNPYDPYFGFSDTNNLSLAIFIRCGPHKIVFPGDLEVRGWKALMQNPAFARELRDVTLFVASHHGRLNGYSREVMEACPNIQAVIFSDDGIAYQTQETVDLYRQHANGIIFDGKLRRVLTTRRDRSMIFHLNEAGGGTVSLNVAA</sequence>
<dbReference type="Proteomes" id="UP000243859">
    <property type="component" value="Unassembled WGS sequence"/>
</dbReference>
<evidence type="ECO:0000313" key="2">
    <source>
        <dbReference type="Proteomes" id="UP000243859"/>
    </source>
</evidence>
<dbReference type="Pfam" id="PF23023">
    <property type="entry name" value="Anti-Pycsar_Apyc1"/>
    <property type="match status" value="1"/>
</dbReference>
<dbReference type="RefSeq" id="WP_107890741.1">
    <property type="nucleotide sequence ID" value="NZ_NHSI01000033.1"/>
</dbReference>
<dbReference type="GO" id="GO:0016787">
    <property type="term" value="F:hydrolase activity"/>
    <property type="evidence" value="ECO:0007669"/>
    <property type="project" value="UniProtKB-KW"/>
</dbReference>
<dbReference type="PANTHER" id="PTHR30619">
    <property type="entry name" value="DNA INTERNALIZATION/COMPETENCE PROTEIN COMEC/REC2"/>
    <property type="match status" value="1"/>
</dbReference>
<proteinExistence type="predicted"/>
<keyword evidence="2" id="KW-1185">Reference proteome</keyword>
<organism evidence="1 2">
    <name type="scientific">Rhodovulum imhoffii</name>
    <dbReference type="NCBI Taxonomy" id="365340"/>
    <lineage>
        <taxon>Bacteria</taxon>
        <taxon>Pseudomonadati</taxon>
        <taxon>Pseudomonadota</taxon>
        <taxon>Alphaproteobacteria</taxon>
        <taxon>Rhodobacterales</taxon>
        <taxon>Paracoccaceae</taxon>
        <taxon>Rhodovulum</taxon>
    </lineage>
</organism>
<dbReference type="AlphaFoldDB" id="A0A2T5BX18"/>
<comment type="caution">
    <text evidence="1">The sequence shown here is derived from an EMBL/GenBank/DDBJ whole genome shotgun (WGS) entry which is preliminary data.</text>
</comment>
<dbReference type="SUPFAM" id="SSF56281">
    <property type="entry name" value="Metallo-hydrolase/oxidoreductase"/>
    <property type="match status" value="1"/>
</dbReference>
<dbReference type="EMBL" id="QAAA01000001">
    <property type="protein sequence ID" value="PTN04162.1"/>
    <property type="molecule type" value="Genomic_DNA"/>
</dbReference>
<accession>A0A2T5BX18</accession>
<dbReference type="Gene3D" id="3.60.15.10">
    <property type="entry name" value="Ribonuclease Z/Hydroxyacylglutathione hydrolase-like"/>
    <property type="match status" value="1"/>
</dbReference>
<dbReference type="InterPro" id="IPR036866">
    <property type="entry name" value="RibonucZ/Hydroxyglut_hydro"/>
</dbReference>
<protein>
    <submittedName>
        <fullName evidence="1">Beta-lactamase superfamily II metal-dependent hydrolase</fullName>
    </submittedName>
</protein>